<accession>A0A918PY10</accession>
<comment type="caution">
    <text evidence="1">The sequence shown here is derived from an EMBL/GenBank/DDBJ whole genome shotgun (WGS) entry which is preliminary data.</text>
</comment>
<sequence>MVSGREHLYFGHQFATRSAKALPDYAVQYYVDILAADPEALRSSFEFYRALDTTIEQNLRRRTRRLSRSRCLAGLEWTRR</sequence>
<name>A0A918PY10_9ACTN</name>
<proteinExistence type="predicted"/>
<evidence type="ECO:0000313" key="1">
    <source>
        <dbReference type="EMBL" id="GGZ27195.1"/>
    </source>
</evidence>
<dbReference type="AlphaFoldDB" id="A0A918PY10"/>
<dbReference type="EMBL" id="BMVW01000013">
    <property type="protein sequence ID" value="GGZ27195.1"/>
    <property type="molecule type" value="Genomic_DNA"/>
</dbReference>
<dbReference type="RefSeq" id="WP_308436788.1">
    <property type="nucleotide sequence ID" value="NZ_BMVW01000013.1"/>
</dbReference>
<reference evidence="1" key="2">
    <citation type="submission" date="2020-09" db="EMBL/GenBank/DDBJ databases">
        <authorList>
            <person name="Sun Q."/>
            <person name="Ohkuma M."/>
        </authorList>
    </citation>
    <scope>NUCLEOTIDE SEQUENCE</scope>
    <source>
        <strain evidence="1">JCM 4815</strain>
    </source>
</reference>
<reference evidence="1" key="1">
    <citation type="journal article" date="2014" name="Int. J. Syst. Evol. Microbiol.">
        <title>Complete genome sequence of Corynebacterium casei LMG S-19264T (=DSM 44701T), isolated from a smear-ripened cheese.</title>
        <authorList>
            <consortium name="US DOE Joint Genome Institute (JGI-PGF)"/>
            <person name="Walter F."/>
            <person name="Albersmeier A."/>
            <person name="Kalinowski J."/>
            <person name="Ruckert C."/>
        </authorList>
    </citation>
    <scope>NUCLEOTIDE SEQUENCE</scope>
    <source>
        <strain evidence="1">JCM 4815</strain>
    </source>
</reference>
<protein>
    <submittedName>
        <fullName evidence="1">Uncharacterized protein</fullName>
    </submittedName>
</protein>
<organism evidence="1 2">
    <name type="scientific">Streptomyces poonensis</name>
    <dbReference type="NCBI Taxonomy" id="68255"/>
    <lineage>
        <taxon>Bacteria</taxon>
        <taxon>Bacillati</taxon>
        <taxon>Actinomycetota</taxon>
        <taxon>Actinomycetes</taxon>
        <taxon>Kitasatosporales</taxon>
        <taxon>Streptomycetaceae</taxon>
        <taxon>Streptomyces</taxon>
    </lineage>
</organism>
<evidence type="ECO:0000313" key="2">
    <source>
        <dbReference type="Proteomes" id="UP000622166"/>
    </source>
</evidence>
<gene>
    <name evidence="1" type="ORF">GCM10010365_54210</name>
</gene>
<dbReference type="Proteomes" id="UP000622166">
    <property type="component" value="Unassembled WGS sequence"/>
</dbReference>
<keyword evidence="2" id="KW-1185">Reference proteome</keyword>